<dbReference type="PANTHER" id="PTHR43818:SF11">
    <property type="entry name" value="BCDNA.GH03377"/>
    <property type="match status" value="1"/>
</dbReference>
<name>A0ABT8Y872_9SPHN</name>
<dbReference type="RefSeq" id="WP_303541734.1">
    <property type="nucleotide sequence ID" value="NZ_JAUOTP010000003.1"/>
</dbReference>
<evidence type="ECO:0000259" key="2">
    <source>
        <dbReference type="Pfam" id="PF01408"/>
    </source>
</evidence>
<dbReference type="Proteomes" id="UP001169764">
    <property type="component" value="Unassembled WGS sequence"/>
</dbReference>
<protein>
    <submittedName>
        <fullName evidence="4">Gfo/Idh/MocA family oxidoreductase</fullName>
    </submittedName>
</protein>
<dbReference type="Gene3D" id="3.40.50.720">
    <property type="entry name" value="NAD(P)-binding Rossmann-like Domain"/>
    <property type="match status" value="1"/>
</dbReference>
<dbReference type="PANTHER" id="PTHR43818">
    <property type="entry name" value="BCDNA.GH03377"/>
    <property type="match status" value="1"/>
</dbReference>
<evidence type="ECO:0000259" key="3">
    <source>
        <dbReference type="Pfam" id="PF22685"/>
    </source>
</evidence>
<dbReference type="SUPFAM" id="SSF55347">
    <property type="entry name" value="Glyceraldehyde-3-phosphate dehydrogenase-like, C-terminal domain"/>
    <property type="match status" value="1"/>
</dbReference>
<evidence type="ECO:0000313" key="4">
    <source>
        <dbReference type="EMBL" id="MDO6414515.1"/>
    </source>
</evidence>
<proteinExistence type="predicted"/>
<keyword evidence="1" id="KW-0560">Oxidoreductase</keyword>
<dbReference type="InterPro" id="IPR055080">
    <property type="entry name" value="Gal80p-like_C"/>
</dbReference>
<accession>A0ABT8Y872</accession>
<dbReference type="Gene3D" id="3.30.360.10">
    <property type="entry name" value="Dihydrodipicolinate Reductase, domain 2"/>
    <property type="match status" value="1"/>
</dbReference>
<reference evidence="4" key="1">
    <citation type="submission" date="2023-07" db="EMBL/GenBank/DDBJ databases">
        <authorList>
            <person name="Kim M."/>
        </authorList>
    </citation>
    <scope>NUCLEOTIDE SEQUENCE</scope>
    <source>
        <strain evidence="4">BIUV-7</strain>
    </source>
</reference>
<dbReference type="Pfam" id="PF01408">
    <property type="entry name" value="GFO_IDH_MocA"/>
    <property type="match status" value="1"/>
</dbReference>
<dbReference type="SUPFAM" id="SSF51735">
    <property type="entry name" value="NAD(P)-binding Rossmann-fold domains"/>
    <property type="match status" value="1"/>
</dbReference>
<comment type="caution">
    <text evidence="4">The sequence shown here is derived from an EMBL/GenBank/DDBJ whole genome shotgun (WGS) entry which is preliminary data.</text>
</comment>
<dbReference type="InterPro" id="IPR036291">
    <property type="entry name" value="NAD(P)-bd_dom_sf"/>
</dbReference>
<gene>
    <name evidence="4" type="ORF">Q4F19_08995</name>
</gene>
<sequence length="361" mass="37468">MTDTPLKVAFAGANAERAWAKDAHLPAVTALPGLALHAVSARSQDLADKAAHAFGAPKAYGDSLEMVQDPEIDIVSVTVKVPEHRAIVLAALAAGKHIYCEWPLGRDLAEAEEMAAAARDADVHAAIGLQGANSKAVQHAASLVRDGAIGRPLSLRVVSPTAGWGREAPAFYAYLQDKTNGATLSTIAGGHTLAAIENVVGAYVDVSAINTIRFPEMKLTGQDETVARTSPDHILVIGHHASGCVSSLEVLGGEARPTFLFELRGETGMLTIEGHFAGGFQGGVLAVTSDVGAPAVPAASAPGLTGPAANVSELYASLERDIRTGSRSAPDFDRAVRLTRLLDAIDEASETGRRILVQEGA</sequence>
<dbReference type="EMBL" id="JAUOTP010000003">
    <property type="protein sequence ID" value="MDO6414515.1"/>
    <property type="molecule type" value="Genomic_DNA"/>
</dbReference>
<evidence type="ECO:0000256" key="1">
    <source>
        <dbReference type="ARBA" id="ARBA00023002"/>
    </source>
</evidence>
<dbReference type="Pfam" id="PF22685">
    <property type="entry name" value="Gal80p_C-like"/>
    <property type="match status" value="1"/>
</dbReference>
<dbReference type="InterPro" id="IPR000683">
    <property type="entry name" value="Gfo/Idh/MocA-like_OxRdtase_N"/>
</dbReference>
<dbReference type="InterPro" id="IPR050463">
    <property type="entry name" value="Gfo/Idh/MocA_oxidrdct_glycsds"/>
</dbReference>
<keyword evidence="5" id="KW-1185">Reference proteome</keyword>
<feature type="domain" description="Gfo/Idh/MocA-like oxidoreductase N-terminal" evidence="2">
    <location>
        <begin position="7"/>
        <end position="126"/>
    </location>
</feature>
<evidence type="ECO:0000313" key="5">
    <source>
        <dbReference type="Proteomes" id="UP001169764"/>
    </source>
</evidence>
<feature type="domain" description="Gal80p-like C-terminal" evidence="3">
    <location>
        <begin position="137"/>
        <end position="274"/>
    </location>
</feature>
<organism evidence="4 5">
    <name type="scientific">Sphingomonas natans</name>
    <dbReference type="NCBI Taxonomy" id="3063330"/>
    <lineage>
        <taxon>Bacteria</taxon>
        <taxon>Pseudomonadati</taxon>
        <taxon>Pseudomonadota</taxon>
        <taxon>Alphaproteobacteria</taxon>
        <taxon>Sphingomonadales</taxon>
        <taxon>Sphingomonadaceae</taxon>
        <taxon>Sphingomonas</taxon>
    </lineage>
</organism>